<dbReference type="Pfam" id="PF05193">
    <property type="entry name" value="Peptidase_M16_C"/>
    <property type="match status" value="2"/>
</dbReference>
<dbReference type="GO" id="GO:0008237">
    <property type="term" value="F:metallopeptidase activity"/>
    <property type="evidence" value="ECO:0007669"/>
    <property type="project" value="UniProtKB-KW"/>
</dbReference>
<feature type="domain" description="Peptidase M16 C-terminal" evidence="7">
    <location>
        <begin position="708"/>
        <end position="897"/>
    </location>
</feature>
<protein>
    <submittedName>
        <fullName evidence="8">Insulinase family protein</fullName>
    </submittedName>
</protein>
<name>A0A926Q106_9FLAO</name>
<comment type="similarity">
    <text evidence="1">Belongs to the peptidase M16 family.</text>
</comment>
<keyword evidence="3" id="KW-0378">Hydrolase</keyword>
<dbReference type="SUPFAM" id="SSF63411">
    <property type="entry name" value="LuxS/MPP-like metallohydrolase"/>
    <property type="match status" value="3"/>
</dbReference>
<dbReference type="PANTHER" id="PTHR43690">
    <property type="entry name" value="NARDILYSIN"/>
    <property type="match status" value="1"/>
</dbReference>
<organism evidence="8 9">
    <name type="scientific">Sinomicrobium weinanense</name>
    <dbReference type="NCBI Taxonomy" id="2842200"/>
    <lineage>
        <taxon>Bacteria</taxon>
        <taxon>Pseudomonadati</taxon>
        <taxon>Bacteroidota</taxon>
        <taxon>Flavobacteriia</taxon>
        <taxon>Flavobacteriales</taxon>
        <taxon>Flavobacteriaceae</taxon>
        <taxon>Sinomicrobium</taxon>
    </lineage>
</organism>
<dbReference type="Proteomes" id="UP000653730">
    <property type="component" value="Unassembled WGS sequence"/>
</dbReference>
<evidence type="ECO:0000259" key="6">
    <source>
        <dbReference type="Pfam" id="PF00675"/>
    </source>
</evidence>
<evidence type="ECO:0000256" key="1">
    <source>
        <dbReference type="ARBA" id="ARBA00007261"/>
    </source>
</evidence>
<proteinExistence type="inferred from homology"/>
<dbReference type="PANTHER" id="PTHR43690:SF17">
    <property type="entry name" value="PROTEIN YHJJ"/>
    <property type="match status" value="1"/>
</dbReference>
<gene>
    <name evidence="8" type="ORF">IBL28_05360</name>
</gene>
<evidence type="ECO:0000256" key="3">
    <source>
        <dbReference type="ARBA" id="ARBA00022801"/>
    </source>
</evidence>
<accession>A0A926Q106</accession>
<keyword evidence="5" id="KW-0482">Metalloprotease</keyword>
<dbReference type="InterPro" id="IPR007863">
    <property type="entry name" value="Peptidase_M16_C"/>
</dbReference>
<keyword evidence="4" id="KW-0862">Zinc</keyword>
<keyword evidence="2" id="KW-0645">Protease</keyword>
<dbReference type="InterPro" id="IPR011249">
    <property type="entry name" value="Metalloenz_LuxS/M16"/>
</dbReference>
<evidence type="ECO:0000256" key="4">
    <source>
        <dbReference type="ARBA" id="ARBA00022833"/>
    </source>
</evidence>
<keyword evidence="9" id="KW-1185">Reference proteome</keyword>
<dbReference type="AlphaFoldDB" id="A0A926Q106"/>
<evidence type="ECO:0000256" key="2">
    <source>
        <dbReference type="ARBA" id="ARBA00022670"/>
    </source>
</evidence>
<feature type="domain" description="Peptidase M16 C-terminal" evidence="7">
    <location>
        <begin position="214"/>
        <end position="408"/>
    </location>
</feature>
<dbReference type="EMBL" id="JACVDC010000009">
    <property type="protein sequence ID" value="MBC9795382.1"/>
    <property type="molecule type" value="Genomic_DNA"/>
</dbReference>
<sequence>MKFNHIYFILILIGTAFSMQCQKQPNNDTVPLDQSIRYGKLPNGFTYYIKPTSSPSDKINMSLILKGGSSIQDMDQIDIAHFMEHMAFKSSENFPLGIKAPNQLDSLEMEFRDITAFTSKYYTQYVFEISEKNLYALKKGILWFKDIVGGGLKLTTKEIDAERGVLIQERIGKNSNGADLREISRIELQSKIDPGARNWQNDLNYHLEYYRTFEPDILRRYYNDWYRPDLGALMIVGNIKDVDGLEAMVKKRFSKIPTPRNPRRWKNTDSIYFNQEPQFAKVACTPENQDNIDKQQVILHLGYRDPYTKAKLHTEVGLKRELLWNILSEALLIRTRLEEEQYNMDFSTFNKYLTYNKAFGIFQARNMFTIFIDNKNNSAKKGTENATRLLRQLYQYGLLEEEWKMLKKEELQQMDNGKSKSGSSWIKEMSSHFIYGEALPEDKSTYLKDWFQGLSLAQVNEEIKALIPAMPDDIGIAAYEGNSVLSLNENDIRSWIKNAWNAPVQAYRPPEIPENIMQENKVLSLTKRNFTDKGINQDTGAHELVLDNGIKVVLLPLNEDSRKVKIHGFNPHGAQCFEGRDYFSAIHAADIVLNAGISDKNKFEINRYLSSIKNKVKVRPYIDVAETGINGEAMAENMEAMFQLIYLYIREPRKDPDAFSDWKKSSIENYVKWHMPRNDMANAMKSLTGDYNINYNNTTAMVDGLPEVTIDKSYEHYKDLFGRTRDFTFTITGDYDKDVVINMVQQYLGNLPDRASKKESKSDYQKRIKLDNGPILYRIPVPDYAEGNEGMVYAEKYIVTANFGWKERIKVDALITMIRNRLLTVLRNHDLSVYTPAASGGYNFECARYEISLRIDFNAMGTEKEKDKKFRLLQETIHQLLEEIKNGTINKNEVERVFKEIDGKYSTGFFNNSRIDERLYEYYKYDATWLDKTEVENYLRSLDIEDVMETAKKYLNKNHRYEFIMGK</sequence>
<evidence type="ECO:0000259" key="7">
    <source>
        <dbReference type="Pfam" id="PF05193"/>
    </source>
</evidence>
<evidence type="ECO:0000256" key="5">
    <source>
        <dbReference type="ARBA" id="ARBA00023049"/>
    </source>
</evidence>
<evidence type="ECO:0000313" key="9">
    <source>
        <dbReference type="Proteomes" id="UP000653730"/>
    </source>
</evidence>
<dbReference type="InterPro" id="IPR050626">
    <property type="entry name" value="Peptidase_M16"/>
</dbReference>
<evidence type="ECO:0000313" key="8">
    <source>
        <dbReference type="EMBL" id="MBC9795382.1"/>
    </source>
</evidence>
<dbReference type="GO" id="GO:0046872">
    <property type="term" value="F:metal ion binding"/>
    <property type="evidence" value="ECO:0007669"/>
    <property type="project" value="InterPro"/>
</dbReference>
<comment type="caution">
    <text evidence="8">The sequence shown here is derived from an EMBL/GenBank/DDBJ whole genome shotgun (WGS) entry which is preliminary data.</text>
</comment>
<feature type="domain" description="Peptidase M16 N-terminal" evidence="6">
    <location>
        <begin position="54"/>
        <end position="170"/>
    </location>
</feature>
<dbReference type="Gene3D" id="3.30.830.10">
    <property type="entry name" value="Metalloenzyme, LuxS/M16 peptidase-like"/>
    <property type="match status" value="4"/>
</dbReference>
<dbReference type="RefSeq" id="WP_187964531.1">
    <property type="nucleotide sequence ID" value="NZ_JACVDC010000009.1"/>
</dbReference>
<dbReference type="InterPro" id="IPR011765">
    <property type="entry name" value="Pept_M16_N"/>
</dbReference>
<dbReference type="Pfam" id="PF00675">
    <property type="entry name" value="Peptidase_M16"/>
    <property type="match status" value="1"/>
</dbReference>
<dbReference type="GO" id="GO:0006508">
    <property type="term" value="P:proteolysis"/>
    <property type="evidence" value="ECO:0007669"/>
    <property type="project" value="UniProtKB-KW"/>
</dbReference>
<reference evidence="8 9" key="1">
    <citation type="submission" date="2020-09" db="EMBL/GenBank/DDBJ databases">
        <title>Sinomicrobium weinanense sp. nov., a halophilic bacteria isolated from saline-alkali soil.</title>
        <authorList>
            <person name="Wu P."/>
            <person name="Ren H."/>
            <person name="Mei Y."/>
            <person name="Liang Y."/>
            <person name="Chen Z."/>
        </authorList>
    </citation>
    <scope>NUCLEOTIDE SEQUENCE [LARGE SCALE GENOMIC DNA]</scope>
    <source>
        <strain evidence="8 9">FJxs</strain>
    </source>
</reference>